<dbReference type="EMBL" id="DS028133">
    <property type="protein sequence ID" value="EEY56137.1"/>
    <property type="molecule type" value="Genomic_DNA"/>
</dbReference>
<dbReference type="GeneID" id="9462182"/>
<evidence type="ECO:0000256" key="1">
    <source>
        <dbReference type="ARBA" id="ARBA00006270"/>
    </source>
</evidence>
<comment type="similarity">
    <text evidence="1">Belongs to the small GTPase superfamily. Rab family.</text>
</comment>
<evidence type="ECO:0000313" key="3">
    <source>
        <dbReference type="Proteomes" id="UP000006643"/>
    </source>
</evidence>
<keyword evidence="3" id="KW-1185">Reference proteome</keyword>
<dbReference type="Gene3D" id="3.40.50.300">
    <property type="entry name" value="P-loop containing nucleotide triphosphate hydrolases"/>
    <property type="match status" value="1"/>
</dbReference>
<dbReference type="SMART" id="SM00173">
    <property type="entry name" value="RAS"/>
    <property type="match status" value="1"/>
</dbReference>
<dbReference type="InterPro" id="IPR005225">
    <property type="entry name" value="Small_GTP-bd"/>
</dbReference>
<dbReference type="GO" id="GO:0003924">
    <property type="term" value="F:GTPase activity"/>
    <property type="evidence" value="ECO:0007669"/>
    <property type="project" value="InterPro"/>
</dbReference>
<dbReference type="PROSITE" id="PS51419">
    <property type="entry name" value="RAB"/>
    <property type="match status" value="1"/>
</dbReference>
<dbReference type="VEuPathDB" id="FungiDB:PITG_08922"/>
<proteinExistence type="inferred from homology"/>
<dbReference type="HOGENOM" id="CLU_951515_0_0_1"/>
<dbReference type="RefSeq" id="XP_002902967.1">
    <property type="nucleotide sequence ID" value="XM_002902921.1"/>
</dbReference>
<dbReference type="NCBIfam" id="TIGR00231">
    <property type="entry name" value="small_GTP"/>
    <property type="match status" value="1"/>
</dbReference>
<dbReference type="SMART" id="SM00175">
    <property type="entry name" value="RAB"/>
    <property type="match status" value="1"/>
</dbReference>
<dbReference type="KEGG" id="pif:PITG_08922"/>
<dbReference type="InterPro" id="IPR027417">
    <property type="entry name" value="P-loop_NTPase"/>
</dbReference>
<dbReference type="STRING" id="403677.D0NDI0"/>
<dbReference type="Proteomes" id="UP000006643">
    <property type="component" value="Unassembled WGS sequence"/>
</dbReference>
<dbReference type="OMA" id="DWKFGEP"/>
<dbReference type="Pfam" id="PF00071">
    <property type="entry name" value="Ras"/>
    <property type="match status" value="1"/>
</dbReference>
<reference evidence="3" key="1">
    <citation type="journal article" date="2009" name="Nature">
        <title>Genome sequence and analysis of the Irish potato famine pathogen Phytophthora infestans.</title>
        <authorList>
            <consortium name="The Broad Institute Genome Sequencing Platform"/>
            <person name="Haas B.J."/>
            <person name="Kamoun S."/>
            <person name="Zody M.C."/>
            <person name="Jiang R.H."/>
            <person name="Handsaker R.E."/>
            <person name="Cano L.M."/>
            <person name="Grabherr M."/>
            <person name="Kodira C.D."/>
            <person name="Raffaele S."/>
            <person name="Torto-Alalibo T."/>
            <person name="Bozkurt T.O."/>
            <person name="Ah-Fong A.M."/>
            <person name="Alvarado L."/>
            <person name="Anderson V.L."/>
            <person name="Armstrong M.R."/>
            <person name="Avrova A."/>
            <person name="Baxter L."/>
            <person name="Beynon J."/>
            <person name="Boevink P.C."/>
            <person name="Bollmann S.R."/>
            <person name="Bos J.I."/>
            <person name="Bulone V."/>
            <person name="Cai G."/>
            <person name="Cakir C."/>
            <person name="Carrington J.C."/>
            <person name="Chawner M."/>
            <person name="Conti L."/>
            <person name="Costanzo S."/>
            <person name="Ewan R."/>
            <person name="Fahlgren N."/>
            <person name="Fischbach M.A."/>
            <person name="Fugelstad J."/>
            <person name="Gilroy E.M."/>
            <person name="Gnerre S."/>
            <person name="Green P.J."/>
            <person name="Grenville-Briggs L.J."/>
            <person name="Griffith J."/>
            <person name="Grunwald N.J."/>
            <person name="Horn K."/>
            <person name="Horner N.R."/>
            <person name="Hu C.H."/>
            <person name="Huitema E."/>
            <person name="Jeong D.H."/>
            <person name="Jones A.M."/>
            <person name="Jones J.D."/>
            <person name="Jones R.W."/>
            <person name="Karlsson E.K."/>
            <person name="Kunjeti S.G."/>
            <person name="Lamour K."/>
            <person name="Liu Z."/>
            <person name="Ma L."/>
            <person name="Maclean D."/>
            <person name="Chibucos M.C."/>
            <person name="McDonald H."/>
            <person name="McWalters J."/>
            <person name="Meijer H.J."/>
            <person name="Morgan W."/>
            <person name="Morris P.F."/>
            <person name="Munro C.A."/>
            <person name="O'Neill K."/>
            <person name="Ospina-Giraldo M."/>
            <person name="Pinzon A."/>
            <person name="Pritchard L."/>
            <person name="Ramsahoye B."/>
            <person name="Ren Q."/>
            <person name="Restrepo S."/>
            <person name="Roy S."/>
            <person name="Sadanandom A."/>
            <person name="Savidor A."/>
            <person name="Schornack S."/>
            <person name="Schwartz D.C."/>
            <person name="Schumann U.D."/>
            <person name="Schwessinger B."/>
            <person name="Seyer L."/>
            <person name="Sharpe T."/>
            <person name="Silvar C."/>
            <person name="Song J."/>
            <person name="Studholme D.J."/>
            <person name="Sykes S."/>
            <person name="Thines M."/>
            <person name="van de Vondervoort P.J."/>
            <person name="Phuntumart V."/>
            <person name="Wawra S."/>
            <person name="Weide R."/>
            <person name="Win J."/>
            <person name="Young C."/>
            <person name="Zhou S."/>
            <person name="Fry W."/>
            <person name="Meyers B.C."/>
            <person name="van West P."/>
            <person name="Ristaino J."/>
            <person name="Govers F."/>
            <person name="Birch P.R."/>
            <person name="Whisson S.C."/>
            <person name="Judelson H.S."/>
            <person name="Nusbaum C."/>
        </authorList>
    </citation>
    <scope>NUCLEOTIDE SEQUENCE [LARGE SCALE GENOMIC DNA]</scope>
    <source>
        <strain evidence="3">T30-4</strain>
    </source>
</reference>
<dbReference type="OrthoDB" id="59010at2759"/>
<protein>
    <submittedName>
        <fullName evidence="2">Rab11 family GTPase, putative</fullName>
    </submittedName>
</protein>
<organism evidence="2 3">
    <name type="scientific">Phytophthora infestans (strain T30-4)</name>
    <name type="common">Potato late blight agent</name>
    <dbReference type="NCBI Taxonomy" id="403677"/>
    <lineage>
        <taxon>Eukaryota</taxon>
        <taxon>Sar</taxon>
        <taxon>Stramenopiles</taxon>
        <taxon>Oomycota</taxon>
        <taxon>Peronosporomycetes</taxon>
        <taxon>Peronosporales</taxon>
        <taxon>Peronosporaceae</taxon>
        <taxon>Phytophthora</taxon>
    </lineage>
</organism>
<dbReference type="eggNOG" id="KOG0087">
    <property type="taxonomic scope" value="Eukaryota"/>
</dbReference>
<dbReference type="InterPro" id="IPR001806">
    <property type="entry name" value="Small_GTPase"/>
</dbReference>
<name>D0NDI0_PHYIT</name>
<dbReference type="AlphaFoldDB" id="D0NDI0"/>
<gene>
    <name evidence="2" type="ORF">PITG_08922</name>
</gene>
<dbReference type="PRINTS" id="PR00449">
    <property type="entry name" value="RASTRNSFRMNG"/>
</dbReference>
<accession>D0NDI0</accession>
<dbReference type="InParanoid" id="D0NDI0"/>
<dbReference type="PANTHER" id="PTHR47979">
    <property type="entry name" value="DRAB11-RELATED"/>
    <property type="match status" value="1"/>
</dbReference>
<dbReference type="FunFam" id="3.40.50.300:FF:002702">
    <property type="entry name" value="Ras-related protein RABA5d"/>
    <property type="match status" value="1"/>
</dbReference>
<evidence type="ECO:0000313" key="2">
    <source>
        <dbReference type="EMBL" id="EEY56137.1"/>
    </source>
</evidence>
<dbReference type="SUPFAM" id="SSF52540">
    <property type="entry name" value="P-loop containing nucleoside triphosphate hydrolases"/>
    <property type="match status" value="1"/>
</dbReference>
<sequence>MQSPPTSPSKSSASPSKTELLYKVIIIGTQAVGKTNLLLFAARGDQFDERSAPTLQPEFVTVKVQRPDWKFGEPNQFIRAQVWDTAGQERFQAISSSHYRRANGALIVYDVSDKNTFNDIFPGGKSGCQWLNALKENSDPALLAAVMLVENKVDKLNETTLFKNPKSGLGWLHDAKPEETIPFRIANSLMFARTSARNNTAELFEQSEKAVPGQALTIQGLSLESLPLYEFLKQQQPPKLEYEPTLGVKTISQALEVLVLRIYTRSKNMDAGASKPSGKAFCLHDNAKPNSQSNACC</sequence>
<dbReference type="GO" id="GO:0005525">
    <property type="term" value="F:GTP binding"/>
    <property type="evidence" value="ECO:0007669"/>
    <property type="project" value="InterPro"/>
</dbReference>
<dbReference type="InterPro" id="IPR050209">
    <property type="entry name" value="Rab_GTPases_membrane_traffic"/>
</dbReference>